<evidence type="ECO:0000313" key="2">
    <source>
        <dbReference type="EMBL" id="ETW86622.1"/>
    </source>
</evidence>
<evidence type="ECO:0000256" key="1">
    <source>
        <dbReference type="SAM" id="MobiDB-lite"/>
    </source>
</evidence>
<proteinExistence type="predicted"/>
<dbReference type="EMBL" id="KI925454">
    <property type="protein sequence ID" value="ETW86622.1"/>
    <property type="molecule type" value="Genomic_DNA"/>
</dbReference>
<sequence length="67" mass="6761">MQGGVAPSTASSGSVTPIGSSSSATSQPKYKAKPQAPIVPRIISIMEPAQFHGAGLLANDEDPLQAI</sequence>
<keyword evidence="3" id="KW-1185">Reference proteome</keyword>
<dbReference type="HOGENOM" id="CLU_2819469_0_0_1"/>
<reference evidence="2 3" key="1">
    <citation type="journal article" date="2012" name="New Phytol.">
        <title>Insight into trade-off between wood decay and parasitism from the genome of a fungal forest pathogen.</title>
        <authorList>
            <person name="Olson A."/>
            <person name="Aerts A."/>
            <person name="Asiegbu F."/>
            <person name="Belbahri L."/>
            <person name="Bouzid O."/>
            <person name="Broberg A."/>
            <person name="Canback B."/>
            <person name="Coutinho P.M."/>
            <person name="Cullen D."/>
            <person name="Dalman K."/>
            <person name="Deflorio G."/>
            <person name="van Diepen L.T."/>
            <person name="Dunand C."/>
            <person name="Duplessis S."/>
            <person name="Durling M."/>
            <person name="Gonthier P."/>
            <person name="Grimwood J."/>
            <person name="Fossdal C.G."/>
            <person name="Hansson D."/>
            <person name="Henrissat B."/>
            <person name="Hietala A."/>
            <person name="Himmelstrand K."/>
            <person name="Hoffmeister D."/>
            <person name="Hogberg N."/>
            <person name="James T.Y."/>
            <person name="Karlsson M."/>
            <person name="Kohler A."/>
            <person name="Kues U."/>
            <person name="Lee Y.H."/>
            <person name="Lin Y.C."/>
            <person name="Lind M."/>
            <person name="Lindquist E."/>
            <person name="Lombard V."/>
            <person name="Lucas S."/>
            <person name="Lunden K."/>
            <person name="Morin E."/>
            <person name="Murat C."/>
            <person name="Park J."/>
            <person name="Raffaello T."/>
            <person name="Rouze P."/>
            <person name="Salamov A."/>
            <person name="Schmutz J."/>
            <person name="Solheim H."/>
            <person name="Stahlberg J."/>
            <person name="Velez H."/>
            <person name="de Vries R.P."/>
            <person name="Wiebenga A."/>
            <person name="Woodward S."/>
            <person name="Yakovlev I."/>
            <person name="Garbelotto M."/>
            <person name="Martin F."/>
            <person name="Grigoriev I.V."/>
            <person name="Stenlid J."/>
        </authorList>
    </citation>
    <scope>NUCLEOTIDE SEQUENCE [LARGE SCALE GENOMIC DNA]</scope>
    <source>
        <strain evidence="2 3">TC 32-1</strain>
    </source>
</reference>
<dbReference type="KEGG" id="hir:HETIRDRAFT_406591"/>
<gene>
    <name evidence="2" type="ORF">HETIRDRAFT_406591</name>
</gene>
<dbReference type="GeneID" id="20672530"/>
<protein>
    <submittedName>
        <fullName evidence="2">Uncharacterized protein</fullName>
    </submittedName>
</protein>
<evidence type="ECO:0000313" key="3">
    <source>
        <dbReference type="Proteomes" id="UP000030671"/>
    </source>
</evidence>
<name>W4KLC0_HETIT</name>
<feature type="compositionally biased region" description="Low complexity" evidence="1">
    <location>
        <begin position="10"/>
        <end position="26"/>
    </location>
</feature>
<feature type="region of interest" description="Disordered" evidence="1">
    <location>
        <begin position="1"/>
        <end position="33"/>
    </location>
</feature>
<dbReference type="Proteomes" id="UP000030671">
    <property type="component" value="Unassembled WGS sequence"/>
</dbReference>
<organism evidence="2 3">
    <name type="scientific">Heterobasidion irregulare (strain TC 32-1)</name>
    <dbReference type="NCBI Taxonomy" id="747525"/>
    <lineage>
        <taxon>Eukaryota</taxon>
        <taxon>Fungi</taxon>
        <taxon>Dikarya</taxon>
        <taxon>Basidiomycota</taxon>
        <taxon>Agaricomycotina</taxon>
        <taxon>Agaricomycetes</taxon>
        <taxon>Russulales</taxon>
        <taxon>Bondarzewiaceae</taxon>
        <taxon>Heterobasidion</taxon>
        <taxon>Heterobasidion annosum species complex</taxon>
    </lineage>
</organism>
<dbReference type="RefSeq" id="XP_009540625.1">
    <property type="nucleotide sequence ID" value="XM_009542330.1"/>
</dbReference>
<dbReference type="InParanoid" id="W4KLC0"/>
<accession>W4KLC0</accession>
<feature type="non-terminal residue" evidence="2">
    <location>
        <position position="67"/>
    </location>
</feature>
<dbReference type="AlphaFoldDB" id="W4KLC0"/>